<gene>
    <name evidence="9" type="ORF">EDC90_10425</name>
</gene>
<dbReference type="InterPro" id="IPR036590">
    <property type="entry name" value="SRAP-like"/>
</dbReference>
<dbReference type="Pfam" id="PF02586">
    <property type="entry name" value="SRAP"/>
    <property type="match status" value="1"/>
</dbReference>
<evidence type="ECO:0000256" key="4">
    <source>
        <dbReference type="ARBA" id="ARBA00022801"/>
    </source>
</evidence>
<organism evidence="9 10">
    <name type="scientific">Martelella mediterranea</name>
    <dbReference type="NCBI Taxonomy" id="293089"/>
    <lineage>
        <taxon>Bacteria</taxon>
        <taxon>Pseudomonadati</taxon>
        <taxon>Pseudomonadota</taxon>
        <taxon>Alphaproteobacteria</taxon>
        <taxon>Hyphomicrobiales</taxon>
        <taxon>Aurantimonadaceae</taxon>
        <taxon>Martelella</taxon>
    </lineage>
</organism>
<keyword evidence="10" id="KW-1185">Reference proteome</keyword>
<comment type="similarity">
    <text evidence="1 8">Belongs to the SOS response-associated peptidase family.</text>
</comment>
<dbReference type="PANTHER" id="PTHR13604">
    <property type="entry name" value="DC12-RELATED"/>
    <property type="match status" value="1"/>
</dbReference>
<keyword evidence="6" id="KW-0238">DNA-binding</keyword>
<keyword evidence="7" id="KW-0456">Lyase</keyword>
<proteinExistence type="inferred from homology"/>
<keyword evidence="4 8" id="KW-0378">Hydrolase</keyword>
<dbReference type="Gene3D" id="3.90.1680.10">
    <property type="entry name" value="SOS response associated peptidase-like"/>
    <property type="match status" value="1"/>
</dbReference>
<keyword evidence="3" id="KW-0227">DNA damage</keyword>
<dbReference type="GO" id="GO:0008233">
    <property type="term" value="F:peptidase activity"/>
    <property type="evidence" value="ECO:0007669"/>
    <property type="project" value="UniProtKB-KW"/>
</dbReference>
<evidence type="ECO:0000313" key="10">
    <source>
        <dbReference type="Proteomes" id="UP000295097"/>
    </source>
</evidence>
<comment type="caution">
    <text evidence="9">The sequence shown here is derived from an EMBL/GenBank/DDBJ whole genome shotgun (WGS) entry which is preliminary data.</text>
</comment>
<dbReference type="Proteomes" id="UP000295097">
    <property type="component" value="Unassembled WGS sequence"/>
</dbReference>
<dbReference type="AlphaFoldDB" id="A0A4V2V3C5"/>
<evidence type="ECO:0000256" key="2">
    <source>
        <dbReference type="ARBA" id="ARBA00022670"/>
    </source>
</evidence>
<dbReference type="InterPro" id="IPR003738">
    <property type="entry name" value="SRAP"/>
</dbReference>
<evidence type="ECO:0000256" key="5">
    <source>
        <dbReference type="ARBA" id="ARBA00023124"/>
    </source>
</evidence>
<dbReference type="RefSeq" id="WP_132313941.1">
    <property type="nucleotide sequence ID" value="NZ_SMAR01000042.1"/>
</dbReference>
<dbReference type="SUPFAM" id="SSF143081">
    <property type="entry name" value="BB1717-like"/>
    <property type="match status" value="1"/>
</dbReference>
<dbReference type="GO" id="GO:0003697">
    <property type="term" value="F:single-stranded DNA binding"/>
    <property type="evidence" value="ECO:0007669"/>
    <property type="project" value="InterPro"/>
</dbReference>
<protein>
    <recommendedName>
        <fullName evidence="8">Abasic site processing protein</fullName>
        <ecNumber evidence="8">3.4.-.-</ecNumber>
    </recommendedName>
</protein>
<sequence>MCGRFGLITSPDLLKDFFELSGIDHFPPRFNIAPSQPVMMVVNASDAVGGGQGRKLLLVRWGLLPSWLKDGKDFPLLFNARSETAAEKATFRGSMRHFRALVPASGFFEWRKGRDGAQPYWVQPRGGGLMAFAGLISPWMGADGTEVDTGTILTTKASGVLRQVHERAPVIIAPENFERWLECRYQEPRHVSDLLKPQSDDFFEAWPVSKAVNNVRNMDASLIEPAGPALQVNIPNHENKSQLDLF</sequence>
<dbReference type="EMBL" id="SMAR01000042">
    <property type="protein sequence ID" value="TCT31450.1"/>
    <property type="molecule type" value="Genomic_DNA"/>
</dbReference>
<dbReference type="GO" id="GO:0106300">
    <property type="term" value="P:protein-DNA covalent cross-linking repair"/>
    <property type="evidence" value="ECO:0007669"/>
    <property type="project" value="InterPro"/>
</dbReference>
<evidence type="ECO:0000256" key="8">
    <source>
        <dbReference type="RuleBase" id="RU364100"/>
    </source>
</evidence>
<accession>A0A4V2V3C5</accession>
<evidence type="ECO:0000313" key="9">
    <source>
        <dbReference type="EMBL" id="TCT31450.1"/>
    </source>
</evidence>
<dbReference type="OrthoDB" id="9782620at2"/>
<dbReference type="PANTHER" id="PTHR13604:SF0">
    <property type="entry name" value="ABASIC SITE PROCESSING PROTEIN HMCES"/>
    <property type="match status" value="1"/>
</dbReference>
<evidence type="ECO:0000256" key="6">
    <source>
        <dbReference type="ARBA" id="ARBA00023125"/>
    </source>
</evidence>
<evidence type="ECO:0000256" key="3">
    <source>
        <dbReference type="ARBA" id="ARBA00022763"/>
    </source>
</evidence>
<keyword evidence="5" id="KW-0190">Covalent protein-DNA linkage</keyword>
<reference evidence="9 10" key="1">
    <citation type="submission" date="2019-03" db="EMBL/GenBank/DDBJ databases">
        <title>Freshwater and sediment microbial communities from various areas in North America, analyzing microbe dynamics in response to fracking.</title>
        <authorList>
            <person name="Lamendella R."/>
        </authorList>
    </citation>
    <scope>NUCLEOTIDE SEQUENCE [LARGE SCALE GENOMIC DNA]</scope>
    <source>
        <strain evidence="9 10">175.2</strain>
    </source>
</reference>
<evidence type="ECO:0000256" key="1">
    <source>
        <dbReference type="ARBA" id="ARBA00008136"/>
    </source>
</evidence>
<evidence type="ECO:0000256" key="7">
    <source>
        <dbReference type="ARBA" id="ARBA00023239"/>
    </source>
</evidence>
<keyword evidence="2 8" id="KW-0645">Protease</keyword>
<dbReference type="GO" id="GO:0006508">
    <property type="term" value="P:proteolysis"/>
    <property type="evidence" value="ECO:0007669"/>
    <property type="project" value="UniProtKB-KW"/>
</dbReference>
<name>A0A4V2V3C5_9HYPH</name>
<dbReference type="GO" id="GO:0016829">
    <property type="term" value="F:lyase activity"/>
    <property type="evidence" value="ECO:0007669"/>
    <property type="project" value="UniProtKB-KW"/>
</dbReference>
<dbReference type="EC" id="3.4.-.-" evidence="8"/>